<sequence length="164" mass="18873">MKYEHSHESHGPNDMLVINEQQKKLLQSALRITIMHALGNEPKTAKQVADQLHKTPGNVHYHIQRLYEAGLLELADTRTQAGIVEKYYKAKGTRFHYPGAKEDGMHNSESVMDWFSRLHLSAPEFKEFRGDLITLLEKWEKRTGDSDEFAVSIRVARISSEQNE</sequence>
<gene>
    <name evidence="2" type="ORF">ACE41H_13720</name>
</gene>
<dbReference type="EMBL" id="JBHHMI010000010">
    <property type="protein sequence ID" value="MFB5267831.1"/>
    <property type="molecule type" value="Genomic_DNA"/>
</dbReference>
<accession>A0ABV5AUE0</accession>
<evidence type="ECO:0000313" key="3">
    <source>
        <dbReference type="Proteomes" id="UP001580346"/>
    </source>
</evidence>
<evidence type="ECO:0000313" key="2">
    <source>
        <dbReference type="EMBL" id="MFB5267831.1"/>
    </source>
</evidence>
<dbReference type="InterPro" id="IPR011991">
    <property type="entry name" value="ArsR-like_HTH"/>
</dbReference>
<keyword evidence="3" id="KW-1185">Reference proteome</keyword>
<keyword evidence="1" id="KW-0238">DNA-binding</keyword>
<dbReference type="Proteomes" id="UP001580346">
    <property type="component" value="Unassembled WGS sequence"/>
</dbReference>
<comment type="caution">
    <text evidence="2">The sequence shown here is derived from an EMBL/GenBank/DDBJ whole genome shotgun (WGS) entry which is preliminary data.</text>
</comment>
<dbReference type="RefSeq" id="WP_375355831.1">
    <property type="nucleotide sequence ID" value="NZ_JBHHMI010000010.1"/>
</dbReference>
<dbReference type="InterPro" id="IPR036390">
    <property type="entry name" value="WH_DNA-bd_sf"/>
</dbReference>
<dbReference type="CDD" id="cd00090">
    <property type="entry name" value="HTH_ARSR"/>
    <property type="match status" value="1"/>
</dbReference>
<reference evidence="2 3" key="1">
    <citation type="submission" date="2024-09" db="EMBL/GenBank/DDBJ databases">
        <title>Paenibacillus zeirhizospherea sp. nov., isolated from surface of the maize (Zea mays) roots in a horticulture field, Hungary.</title>
        <authorList>
            <person name="Marton D."/>
            <person name="Farkas M."/>
            <person name="Bedics A."/>
            <person name="Toth E."/>
            <person name="Tancsics A."/>
            <person name="Boka K."/>
            <person name="Maroti G."/>
            <person name="Kriszt B."/>
            <person name="Cserhati M."/>
        </authorList>
    </citation>
    <scope>NUCLEOTIDE SEQUENCE [LARGE SCALE GENOMIC DNA]</scope>
    <source>
        <strain evidence="2 3">KCTC 33519</strain>
    </source>
</reference>
<dbReference type="Gene3D" id="1.10.10.10">
    <property type="entry name" value="Winged helix-like DNA-binding domain superfamily/Winged helix DNA-binding domain"/>
    <property type="match status" value="1"/>
</dbReference>
<dbReference type="SUPFAM" id="SSF46785">
    <property type="entry name" value="Winged helix' DNA-binding domain"/>
    <property type="match status" value="1"/>
</dbReference>
<proteinExistence type="predicted"/>
<dbReference type="Pfam" id="PF12840">
    <property type="entry name" value="HTH_20"/>
    <property type="match status" value="1"/>
</dbReference>
<evidence type="ECO:0000256" key="1">
    <source>
        <dbReference type="ARBA" id="ARBA00023125"/>
    </source>
</evidence>
<dbReference type="InterPro" id="IPR036388">
    <property type="entry name" value="WH-like_DNA-bd_sf"/>
</dbReference>
<name>A0ABV5AUE0_9BACL</name>
<protein>
    <submittedName>
        <fullName evidence="2">ArsR/SmtB family transcription factor</fullName>
    </submittedName>
</protein>
<organism evidence="2 3">
    <name type="scientific">Paenibacillus enshidis</name>
    <dbReference type="NCBI Taxonomy" id="1458439"/>
    <lineage>
        <taxon>Bacteria</taxon>
        <taxon>Bacillati</taxon>
        <taxon>Bacillota</taxon>
        <taxon>Bacilli</taxon>
        <taxon>Bacillales</taxon>
        <taxon>Paenibacillaceae</taxon>
        <taxon>Paenibacillus</taxon>
    </lineage>
</organism>